<dbReference type="Proteomes" id="UP001066276">
    <property type="component" value="Chromosome 2_2"/>
</dbReference>
<proteinExistence type="predicted"/>
<gene>
    <name evidence="2" type="ORF">NDU88_004109</name>
</gene>
<evidence type="ECO:0000313" key="3">
    <source>
        <dbReference type="Proteomes" id="UP001066276"/>
    </source>
</evidence>
<protein>
    <submittedName>
        <fullName evidence="2">Uncharacterized protein</fullName>
    </submittedName>
</protein>
<dbReference type="AlphaFoldDB" id="A0AAV7V0B1"/>
<name>A0AAV7V0B1_PLEWA</name>
<evidence type="ECO:0000313" key="2">
    <source>
        <dbReference type="EMBL" id="KAJ1194824.1"/>
    </source>
</evidence>
<reference evidence="2" key="1">
    <citation type="journal article" date="2022" name="bioRxiv">
        <title>Sequencing and chromosome-scale assembly of the giantPleurodeles waltlgenome.</title>
        <authorList>
            <person name="Brown T."/>
            <person name="Elewa A."/>
            <person name="Iarovenko S."/>
            <person name="Subramanian E."/>
            <person name="Araus A.J."/>
            <person name="Petzold A."/>
            <person name="Susuki M."/>
            <person name="Suzuki K.-i.T."/>
            <person name="Hayashi T."/>
            <person name="Toyoda A."/>
            <person name="Oliveira C."/>
            <person name="Osipova E."/>
            <person name="Leigh N.D."/>
            <person name="Simon A."/>
            <person name="Yun M.H."/>
        </authorList>
    </citation>
    <scope>NUCLEOTIDE SEQUENCE</scope>
    <source>
        <strain evidence="2">20211129_DDA</strain>
        <tissue evidence="2">Liver</tissue>
    </source>
</reference>
<organism evidence="2 3">
    <name type="scientific">Pleurodeles waltl</name>
    <name type="common">Iberian ribbed newt</name>
    <dbReference type="NCBI Taxonomy" id="8319"/>
    <lineage>
        <taxon>Eukaryota</taxon>
        <taxon>Metazoa</taxon>
        <taxon>Chordata</taxon>
        <taxon>Craniata</taxon>
        <taxon>Vertebrata</taxon>
        <taxon>Euteleostomi</taxon>
        <taxon>Amphibia</taxon>
        <taxon>Batrachia</taxon>
        <taxon>Caudata</taxon>
        <taxon>Salamandroidea</taxon>
        <taxon>Salamandridae</taxon>
        <taxon>Pleurodelinae</taxon>
        <taxon>Pleurodeles</taxon>
    </lineage>
</organism>
<feature type="region of interest" description="Disordered" evidence="1">
    <location>
        <begin position="62"/>
        <end position="81"/>
    </location>
</feature>
<accession>A0AAV7V0B1</accession>
<evidence type="ECO:0000256" key="1">
    <source>
        <dbReference type="SAM" id="MobiDB-lite"/>
    </source>
</evidence>
<dbReference type="EMBL" id="JANPWB010000004">
    <property type="protein sequence ID" value="KAJ1194824.1"/>
    <property type="molecule type" value="Genomic_DNA"/>
</dbReference>
<sequence>MPLANTRRTKPVGKTLIGSMHVCTHEHRKRTASSQQASARSYGLLQLHTDGDFNDEGRLNALSRSSGIPETTKFSHSWQSR</sequence>
<comment type="caution">
    <text evidence="2">The sequence shown here is derived from an EMBL/GenBank/DDBJ whole genome shotgun (WGS) entry which is preliminary data.</text>
</comment>
<keyword evidence="3" id="KW-1185">Reference proteome</keyword>